<comment type="caution">
    <text evidence="9">The sequence shown here is derived from an EMBL/GenBank/DDBJ whole genome shotgun (WGS) entry which is preliminary data.</text>
</comment>
<evidence type="ECO:0000259" key="8">
    <source>
        <dbReference type="PROSITE" id="PS50156"/>
    </source>
</evidence>
<gene>
    <name evidence="9" type="ORF">AOB60_12990</name>
</gene>
<feature type="transmembrane region" description="Helical" evidence="7">
    <location>
        <begin position="654"/>
        <end position="678"/>
    </location>
</feature>
<evidence type="ECO:0000313" key="10">
    <source>
        <dbReference type="Proteomes" id="UP000236047"/>
    </source>
</evidence>
<feature type="transmembrane region" description="Helical" evidence="7">
    <location>
        <begin position="547"/>
        <end position="566"/>
    </location>
</feature>
<evidence type="ECO:0000256" key="6">
    <source>
        <dbReference type="ARBA" id="ARBA00023136"/>
    </source>
</evidence>
<dbReference type="GO" id="GO:0005886">
    <property type="term" value="C:plasma membrane"/>
    <property type="evidence" value="ECO:0007669"/>
    <property type="project" value="UniProtKB-SubCell"/>
</dbReference>
<evidence type="ECO:0000256" key="2">
    <source>
        <dbReference type="ARBA" id="ARBA00010157"/>
    </source>
</evidence>
<comment type="subcellular location">
    <subcellularLocation>
        <location evidence="1">Cell membrane</location>
        <topology evidence="1">Multi-pass membrane protein</topology>
    </subcellularLocation>
</comment>
<evidence type="ECO:0000256" key="5">
    <source>
        <dbReference type="ARBA" id="ARBA00022989"/>
    </source>
</evidence>
<evidence type="ECO:0000256" key="1">
    <source>
        <dbReference type="ARBA" id="ARBA00004651"/>
    </source>
</evidence>
<proteinExistence type="inferred from homology"/>
<feature type="transmembrane region" description="Helical" evidence="7">
    <location>
        <begin position="177"/>
        <end position="193"/>
    </location>
</feature>
<keyword evidence="3" id="KW-1003">Cell membrane</keyword>
<evidence type="ECO:0000256" key="7">
    <source>
        <dbReference type="SAM" id="Phobius"/>
    </source>
</evidence>
<dbReference type="InterPro" id="IPR050545">
    <property type="entry name" value="Mycobact_MmpL"/>
</dbReference>
<feature type="transmembrane region" description="Helical" evidence="7">
    <location>
        <begin position="278"/>
        <end position="299"/>
    </location>
</feature>
<feature type="transmembrane region" description="Helical" evidence="7">
    <location>
        <begin position="226"/>
        <end position="250"/>
    </location>
</feature>
<dbReference type="PROSITE" id="PS50156">
    <property type="entry name" value="SSD"/>
    <property type="match status" value="1"/>
</dbReference>
<keyword evidence="10" id="KW-1185">Reference proteome</keyword>
<evidence type="ECO:0000256" key="4">
    <source>
        <dbReference type="ARBA" id="ARBA00022692"/>
    </source>
</evidence>
<dbReference type="AlphaFoldDB" id="A0A2N8PKM9"/>
<comment type="similarity">
    <text evidence="2">Belongs to the resistance-nodulation-cell division (RND) (TC 2.A.6) family. MmpL subfamily.</text>
</comment>
<feature type="transmembrane region" description="Helical" evidence="7">
    <location>
        <begin position="586"/>
        <end position="606"/>
    </location>
</feature>
<evidence type="ECO:0000256" key="3">
    <source>
        <dbReference type="ARBA" id="ARBA00022475"/>
    </source>
</evidence>
<sequence length="712" mass="75436">MFVTLGRAAARRRWVFLVVPLVLAALAAAVASDIHERLSYGGFIARDAESNRAAMAIRDRIGRGGADVIAIYRNAHHTVEEPMFRRAVEHSLATAPKGTIVSTMTYWSRDLPLLASKDHHATAVLIMLAGSDDTSRTASYHQLRPALRAEGFRIQYTGPVAVVDGVAERALTDLNRARLIALPLVFALLLLIFRSLVAALLPVVIGGLSISITLGVLVLLNDVVEISAITLSLVTALGLALGVDAALFVVGRFREELAGRAGVPDAVTTACATAGRTVFLSGATMSGIALGFLLFPIGILRSIGVAAAIVITVSATLSVTALPAALALVGSRLTTRRLRTPRRRRADPAEGPWAGLARAVMARPGHYTIGVLLTLLVMTAPFAHITLGFPDQRTLPADAPARLASDALQHDFALGGLDAVQVVVSVPHRLDTPTGQRTLRAWGEELIRLPGTGAGLIAATSQHSAVIYLTHDSSAEDPVTRTLVQRIRALHPPDGGEVLVGGLSAMAQDTLQMLGRRLPWVLFSIAAFTYVLLLTALRSVVLPAKALLVNALSIGASFGALVWIFQDGHLTWLVGAGRTGYIDVTQPVTMLILLIGLSTDYELLLLSRIREQYDATGHNAVAVATGLQRSAPIITASAAVVLVVSAIFTTNGVILVKELCVGVFIAVAVDAGLVRALLVPAAMRMLGRANWWLPGTRKTRPQVPGNSDEFTP</sequence>
<organism evidence="9 10">
    <name type="scientific">Streptomyces noursei</name>
    <name type="common">Streptomyces albulus</name>
    <dbReference type="NCBI Taxonomy" id="1971"/>
    <lineage>
        <taxon>Bacteria</taxon>
        <taxon>Bacillati</taxon>
        <taxon>Actinomycetota</taxon>
        <taxon>Actinomycetes</taxon>
        <taxon>Kitasatosporales</taxon>
        <taxon>Streptomycetaceae</taxon>
        <taxon>Streptomyces</taxon>
    </lineage>
</organism>
<feature type="transmembrane region" description="Helical" evidence="7">
    <location>
        <begin position="305"/>
        <end position="329"/>
    </location>
</feature>
<dbReference type="Gene3D" id="1.20.1640.10">
    <property type="entry name" value="Multidrug efflux transporter AcrB transmembrane domain"/>
    <property type="match status" value="2"/>
</dbReference>
<evidence type="ECO:0000313" key="9">
    <source>
        <dbReference type="EMBL" id="PNE41550.1"/>
    </source>
</evidence>
<protein>
    <recommendedName>
        <fullName evidence="8">SSD domain-containing protein</fullName>
    </recommendedName>
</protein>
<dbReference type="PANTHER" id="PTHR33406:SF11">
    <property type="entry name" value="MEMBRANE PROTEIN SCO6666-RELATED"/>
    <property type="match status" value="1"/>
</dbReference>
<dbReference type="InterPro" id="IPR000731">
    <property type="entry name" value="SSD"/>
</dbReference>
<keyword evidence="4 7" id="KW-0812">Transmembrane</keyword>
<accession>A0A2N8PKM9</accession>
<keyword evidence="6 7" id="KW-0472">Membrane</keyword>
<feature type="transmembrane region" description="Helical" evidence="7">
    <location>
        <begin position="200"/>
        <end position="220"/>
    </location>
</feature>
<dbReference type="Pfam" id="PF03176">
    <property type="entry name" value="MMPL"/>
    <property type="match status" value="2"/>
</dbReference>
<feature type="transmembrane region" description="Helical" evidence="7">
    <location>
        <begin position="367"/>
        <end position="387"/>
    </location>
</feature>
<feature type="transmembrane region" description="Helical" evidence="7">
    <location>
        <begin position="627"/>
        <end position="648"/>
    </location>
</feature>
<reference evidence="10" key="1">
    <citation type="submission" date="2015-09" db="EMBL/GenBank/DDBJ databases">
        <authorList>
            <person name="Graham D.E."/>
            <person name="Mahan K.M."/>
            <person name="Klingeman D.M."/>
            <person name="Fida T."/>
            <person name="Giannone R.J."/>
            <person name="Hettich R.L."/>
            <person name="Parry R.J."/>
            <person name="Spain J.C."/>
        </authorList>
    </citation>
    <scope>NUCLEOTIDE SEQUENCE [LARGE SCALE GENOMIC DNA]</scope>
    <source>
        <strain evidence="10">JCM 4701</strain>
    </source>
</reference>
<keyword evidence="5 7" id="KW-1133">Transmembrane helix</keyword>
<dbReference type="PANTHER" id="PTHR33406">
    <property type="entry name" value="MEMBRANE PROTEIN MJ1562-RELATED"/>
    <property type="match status" value="1"/>
</dbReference>
<feature type="domain" description="SSD" evidence="8">
    <location>
        <begin position="184"/>
        <end position="328"/>
    </location>
</feature>
<name>A0A2N8PKM9_STRNR</name>
<dbReference type="SUPFAM" id="SSF82866">
    <property type="entry name" value="Multidrug efflux transporter AcrB transmembrane domain"/>
    <property type="match status" value="2"/>
</dbReference>
<dbReference type="Proteomes" id="UP000236047">
    <property type="component" value="Unassembled WGS sequence"/>
</dbReference>
<dbReference type="EMBL" id="LJSN01000002">
    <property type="protein sequence ID" value="PNE41550.1"/>
    <property type="molecule type" value="Genomic_DNA"/>
</dbReference>
<feature type="transmembrane region" description="Helical" evidence="7">
    <location>
        <begin position="520"/>
        <end position="540"/>
    </location>
</feature>
<dbReference type="InterPro" id="IPR004869">
    <property type="entry name" value="MMPL_dom"/>
</dbReference>